<evidence type="ECO:0000256" key="6">
    <source>
        <dbReference type="ARBA" id="ARBA00023316"/>
    </source>
</evidence>
<organism evidence="8 9">
    <name type="scientific">Aerococcus suis</name>
    <dbReference type="NCBI Taxonomy" id="371602"/>
    <lineage>
        <taxon>Bacteria</taxon>
        <taxon>Bacillati</taxon>
        <taxon>Bacillota</taxon>
        <taxon>Bacilli</taxon>
        <taxon>Lactobacillales</taxon>
        <taxon>Aerococcaceae</taxon>
        <taxon>Aerococcus</taxon>
    </lineage>
</organism>
<evidence type="ECO:0000256" key="2">
    <source>
        <dbReference type="ARBA" id="ARBA00022679"/>
    </source>
</evidence>
<dbReference type="Proteomes" id="UP000243884">
    <property type="component" value="Unassembled WGS sequence"/>
</dbReference>
<evidence type="ECO:0000313" key="9">
    <source>
        <dbReference type="Proteomes" id="UP000243884"/>
    </source>
</evidence>
<evidence type="ECO:0000256" key="3">
    <source>
        <dbReference type="ARBA" id="ARBA00022960"/>
    </source>
</evidence>
<evidence type="ECO:0000256" key="4">
    <source>
        <dbReference type="ARBA" id="ARBA00022984"/>
    </source>
</evidence>
<dbReference type="OrthoDB" id="2173585at2"/>
<dbReference type="Pfam" id="PF02388">
    <property type="entry name" value="FemAB"/>
    <property type="match status" value="1"/>
</dbReference>
<dbReference type="InterPro" id="IPR050644">
    <property type="entry name" value="PG_Glycine_Bridge_Synth"/>
</dbReference>
<keyword evidence="2 8" id="KW-0808">Transferase</keyword>
<keyword evidence="4" id="KW-0573">Peptidoglycan synthesis</keyword>
<dbReference type="PROSITE" id="PS51191">
    <property type="entry name" value="FEMABX"/>
    <property type="match status" value="1"/>
</dbReference>
<dbReference type="STRING" id="371602.SAMN04487984_1065"/>
<evidence type="ECO:0000313" key="8">
    <source>
        <dbReference type="EMBL" id="SMC42516.1"/>
    </source>
</evidence>
<sequence length="413" mass="47661">MTYKTLLVSEKIHDDYVQSLGGEIYQTSRWALVKSNWNHEYVAVKDDNDILGVALILYRKLPFTPYSLAYMPRGPVCDYSQPEHFKAILKACMKAAKRHRAFTLKFDPQISRDQHEWVKDYVKSIGGKHGGHKKGLAYNQPNFLMITDMGDDEKALEKAMGSKTRNKIRKAMKNGITTEEASLDDLDAFVKLMEITGSRDDFTTRNADYFRHILESLGSVGKLWLTTFHVKELLAIKQKEHDDLTKEAAKVQASIEKMQSGRKQEKAMRNLDSIQQRIKKAEHMIDELEAELANGREDIVLSGSIMGYFNGTAYYMYAASSNEYRELLPTYHMVWTLMSDALNNGYRYFDFGGVSGYTSDENKDDSVRGLYEFKKHFASEQFETIGEFDIELRPTINKLFASGMKMRYKWRHR</sequence>
<dbReference type="GO" id="GO:0071555">
    <property type="term" value="P:cell wall organization"/>
    <property type="evidence" value="ECO:0007669"/>
    <property type="project" value="UniProtKB-KW"/>
</dbReference>
<keyword evidence="7" id="KW-0175">Coiled coil</keyword>
<dbReference type="RefSeq" id="WP_084099188.1">
    <property type="nucleotide sequence ID" value="NZ_FWXK01000005.1"/>
</dbReference>
<keyword evidence="6" id="KW-0961">Cell wall biogenesis/degradation</keyword>
<gene>
    <name evidence="8" type="ORF">SAMN04487984_1065</name>
</gene>
<comment type="similarity">
    <text evidence="1">Belongs to the FemABX family.</text>
</comment>
<keyword evidence="9" id="KW-1185">Reference proteome</keyword>
<dbReference type="InterPro" id="IPR003447">
    <property type="entry name" value="FEMABX"/>
</dbReference>
<dbReference type="EMBL" id="FWXK01000005">
    <property type="protein sequence ID" value="SMC42516.1"/>
    <property type="molecule type" value="Genomic_DNA"/>
</dbReference>
<dbReference type="GO" id="GO:0016755">
    <property type="term" value="F:aminoacyltransferase activity"/>
    <property type="evidence" value="ECO:0007669"/>
    <property type="project" value="InterPro"/>
</dbReference>
<reference evidence="9" key="1">
    <citation type="submission" date="2017-04" db="EMBL/GenBank/DDBJ databases">
        <authorList>
            <person name="Varghese N."/>
            <person name="Submissions S."/>
        </authorList>
    </citation>
    <scope>NUCLEOTIDE SEQUENCE [LARGE SCALE GENOMIC DNA]</scope>
    <source>
        <strain evidence="9">DSM 21500</strain>
    </source>
</reference>
<protein>
    <submittedName>
        <fullName evidence="8">Peptidoglycan pentaglycine glycine transferase (The first glycine)</fullName>
    </submittedName>
</protein>
<dbReference type="InterPro" id="IPR016181">
    <property type="entry name" value="Acyl_CoA_acyltransferase"/>
</dbReference>
<dbReference type="GO" id="GO:0009252">
    <property type="term" value="P:peptidoglycan biosynthetic process"/>
    <property type="evidence" value="ECO:0007669"/>
    <property type="project" value="UniProtKB-KW"/>
</dbReference>
<evidence type="ECO:0000256" key="5">
    <source>
        <dbReference type="ARBA" id="ARBA00023315"/>
    </source>
</evidence>
<evidence type="ECO:0000256" key="7">
    <source>
        <dbReference type="SAM" id="Coils"/>
    </source>
</evidence>
<dbReference type="PANTHER" id="PTHR36174">
    <property type="entry name" value="LIPID II:GLYCINE GLYCYLTRANSFERASE"/>
    <property type="match status" value="1"/>
</dbReference>
<keyword evidence="5" id="KW-0012">Acyltransferase</keyword>
<accession>A0A1W1Z2A4</accession>
<dbReference type="Gene3D" id="1.20.58.90">
    <property type="match status" value="1"/>
</dbReference>
<dbReference type="SUPFAM" id="SSF55729">
    <property type="entry name" value="Acyl-CoA N-acyltransferases (Nat)"/>
    <property type="match status" value="2"/>
</dbReference>
<feature type="coiled-coil region" evidence="7">
    <location>
        <begin position="234"/>
        <end position="298"/>
    </location>
</feature>
<dbReference type="Gene3D" id="3.40.630.30">
    <property type="match status" value="2"/>
</dbReference>
<dbReference type="PANTHER" id="PTHR36174:SF1">
    <property type="entry name" value="LIPID II:GLYCINE GLYCYLTRANSFERASE"/>
    <property type="match status" value="1"/>
</dbReference>
<evidence type="ECO:0000256" key="1">
    <source>
        <dbReference type="ARBA" id="ARBA00009943"/>
    </source>
</evidence>
<dbReference type="AlphaFoldDB" id="A0A1W1Z2A4"/>
<proteinExistence type="inferred from homology"/>
<name>A0A1W1Z2A4_9LACT</name>
<dbReference type="GO" id="GO:0008360">
    <property type="term" value="P:regulation of cell shape"/>
    <property type="evidence" value="ECO:0007669"/>
    <property type="project" value="UniProtKB-KW"/>
</dbReference>
<keyword evidence="3" id="KW-0133">Cell shape</keyword>